<comment type="caution">
    <text evidence="2">The sequence shown here is derived from an EMBL/GenBank/DDBJ whole genome shotgun (WGS) entry which is preliminary data.</text>
</comment>
<reference evidence="2 3" key="1">
    <citation type="journal article" date="2021" name="Elife">
        <title>Chloroplast acquisition without the gene transfer in kleptoplastic sea slugs, Plakobranchus ocellatus.</title>
        <authorList>
            <person name="Maeda T."/>
            <person name="Takahashi S."/>
            <person name="Yoshida T."/>
            <person name="Shimamura S."/>
            <person name="Takaki Y."/>
            <person name="Nagai Y."/>
            <person name="Toyoda A."/>
            <person name="Suzuki Y."/>
            <person name="Arimoto A."/>
            <person name="Ishii H."/>
            <person name="Satoh N."/>
            <person name="Nishiyama T."/>
            <person name="Hasebe M."/>
            <person name="Maruyama T."/>
            <person name="Minagawa J."/>
            <person name="Obokata J."/>
            <person name="Shigenobu S."/>
        </authorList>
    </citation>
    <scope>NUCLEOTIDE SEQUENCE [LARGE SCALE GENOMIC DNA]</scope>
</reference>
<organism evidence="2 3">
    <name type="scientific">Elysia marginata</name>
    <dbReference type="NCBI Taxonomy" id="1093978"/>
    <lineage>
        <taxon>Eukaryota</taxon>
        <taxon>Metazoa</taxon>
        <taxon>Spiralia</taxon>
        <taxon>Lophotrochozoa</taxon>
        <taxon>Mollusca</taxon>
        <taxon>Gastropoda</taxon>
        <taxon>Heterobranchia</taxon>
        <taxon>Euthyneura</taxon>
        <taxon>Panpulmonata</taxon>
        <taxon>Sacoglossa</taxon>
        <taxon>Placobranchoidea</taxon>
        <taxon>Plakobranchidae</taxon>
        <taxon>Elysia</taxon>
    </lineage>
</organism>
<gene>
    <name evidence="2" type="ORF">ElyMa_003790100</name>
</gene>
<name>A0AAV4FBF2_9GAST</name>
<protein>
    <submittedName>
        <fullName evidence="2">Uncharacterized protein</fullName>
    </submittedName>
</protein>
<feature type="region of interest" description="Disordered" evidence="1">
    <location>
        <begin position="25"/>
        <end position="47"/>
    </location>
</feature>
<evidence type="ECO:0000313" key="3">
    <source>
        <dbReference type="Proteomes" id="UP000762676"/>
    </source>
</evidence>
<sequence>MSTPVNYGHLPLDHLSLTSPAAVSSDGLIESSRPGEGVLAQSEDRGTGHTGVIVTSERLICFLYPVQTSSIVIARPITFEVEMQREQFQLDM</sequence>
<accession>A0AAV4FBF2</accession>
<dbReference type="EMBL" id="BMAT01007751">
    <property type="protein sequence ID" value="GFR70577.1"/>
    <property type="molecule type" value="Genomic_DNA"/>
</dbReference>
<evidence type="ECO:0000313" key="2">
    <source>
        <dbReference type="EMBL" id="GFR70577.1"/>
    </source>
</evidence>
<proteinExistence type="predicted"/>
<dbReference type="AlphaFoldDB" id="A0AAV4FBF2"/>
<dbReference type="Proteomes" id="UP000762676">
    <property type="component" value="Unassembled WGS sequence"/>
</dbReference>
<keyword evidence="3" id="KW-1185">Reference proteome</keyword>
<evidence type="ECO:0000256" key="1">
    <source>
        <dbReference type="SAM" id="MobiDB-lite"/>
    </source>
</evidence>